<dbReference type="OrthoDB" id="2882016at2"/>
<comment type="caution">
    <text evidence="1">The sequence shown here is derived from an EMBL/GenBank/DDBJ whole genome shotgun (WGS) entry which is preliminary data.</text>
</comment>
<evidence type="ECO:0000313" key="2">
    <source>
        <dbReference type="Proteomes" id="UP000233440"/>
    </source>
</evidence>
<dbReference type="RefSeq" id="WP_101353438.1">
    <property type="nucleotide sequence ID" value="NZ_PIQO01000003.1"/>
</dbReference>
<reference evidence="1 2" key="1">
    <citation type="submission" date="2017-11" db="EMBL/GenBank/DDBJ databases">
        <title>Bacillus camelliae sp. nov., isolated from pu'er tea.</title>
        <authorList>
            <person name="Niu L."/>
        </authorList>
    </citation>
    <scope>NUCLEOTIDE SEQUENCE [LARGE SCALE GENOMIC DNA]</scope>
    <source>
        <strain evidence="1 2">7578-1</strain>
    </source>
</reference>
<organism evidence="1 2">
    <name type="scientific">Heyndrickxia camelliae</name>
    <dbReference type="NCBI Taxonomy" id="1707093"/>
    <lineage>
        <taxon>Bacteria</taxon>
        <taxon>Bacillati</taxon>
        <taxon>Bacillota</taxon>
        <taxon>Bacilli</taxon>
        <taxon>Bacillales</taxon>
        <taxon>Bacillaceae</taxon>
        <taxon>Heyndrickxia</taxon>
    </lineage>
</organism>
<evidence type="ECO:0000313" key="1">
    <source>
        <dbReference type="EMBL" id="PKR86069.1"/>
    </source>
</evidence>
<accession>A0A2N3LNF1</accession>
<dbReference type="EMBL" id="PIQO01000003">
    <property type="protein sequence ID" value="PKR86069.1"/>
    <property type="molecule type" value="Genomic_DNA"/>
</dbReference>
<name>A0A2N3LNF1_9BACI</name>
<keyword evidence="2" id="KW-1185">Reference proteome</keyword>
<sequence>MKNKGYFDNENYTGNHIHIDNYKDQFTFYLEAIALERYDKTLDLFFNEFENKQEYTALFDNQEHHYTDYFGVFLGNIKTEQGANDMFKNWVDTVLYPYREKKIGKNS</sequence>
<dbReference type="AlphaFoldDB" id="A0A2N3LNF1"/>
<dbReference type="Proteomes" id="UP000233440">
    <property type="component" value="Unassembled WGS sequence"/>
</dbReference>
<gene>
    <name evidence="1" type="ORF">CWO92_06775</name>
</gene>
<protein>
    <submittedName>
        <fullName evidence="1">Uncharacterized protein</fullName>
    </submittedName>
</protein>
<proteinExistence type="predicted"/>